<dbReference type="PANTHER" id="PTHR34415">
    <property type="entry name" value="INTEGRASE CATALYTIC DOMAIN-CONTAINING PROTEIN"/>
    <property type="match status" value="1"/>
</dbReference>
<dbReference type="OMA" id="HEEMHKY"/>
<proteinExistence type="predicted"/>
<dbReference type="KEGG" id="aplc:110986725"/>
<dbReference type="GeneID" id="110986725"/>
<dbReference type="RefSeq" id="XP_022104563.1">
    <property type="nucleotide sequence ID" value="XM_022248871.1"/>
</dbReference>
<dbReference type="Pfam" id="PF25273">
    <property type="entry name" value="DUF7869"/>
    <property type="match status" value="1"/>
</dbReference>
<evidence type="ECO:0000259" key="2">
    <source>
        <dbReference type="Pfam" id="PF25273"/>
    </source>
</evidence>
<protein>
    <submittedName>
        <fullName evidence="4">Uncharacterized protein LOC110986725</fullName>
    </submittedName>
</protein>
<dbReference type="PANTHER" id="PTHR34415:SF1">
    <property type="entry name" value="INTEGRASE CATALYTIC DOMAIN-CONTAINING PROTEIN"/>
    <property type="match status" value="1"/>
</dbReference>
<reference evidence="4" key="1">
    <citation type="submission" date="2025-08" db="UniProtKB">
        <authorList>
            <consortium name="RefSeq"/>
        </authorList>
    </citation>
    <scope>IDENTIFICATION</scope>
</reference>
<evidence type="ECO:0000256" key="1">
    <source>
        <dbReference type="SAM" id="MobiDB-lite"/>
    </source>
</evidence>
<dbReference type="AlphaFoldDB" id="A0A8B7ZFY0"/>
<evidence type="ECO:0000313" key="4">
    <source>
        <dbReference type="RefSeq" id="XP_022104563.1"/>
    </source>
</evidence>
<feature type="compositionally biased region" description="Basic and acidic residues" evidence="1">
    <location>
        <begin position="111"/>
        <end position="120"/>
    </location>
</feature>
<sequence>MHIRVFNITVSHGRGQPRERFLSMTDRSLVMDSQEKRISELLNSIQGCNLHAADEDGAEWKKLIADYFIHNTSSDSESESDYDSDTENDEANDEREANSDTGADDDEREIENDQHDEVHSLHVPNPQIPLVCFDIDDGNTNTDQELHVGERIACEEANNSVSEHYETEKRKVESFKCASKSEACHQAFSSEAILASRLELRVFNEAEKDLLVMGAIQGHTNRSKMTTALKHTPSTRKRAHTEYFVRGKKVCRERFMFMFAISKNKLSAVQAHYQENGISSRIKTTKRKQRKSALSFEDIQRIVVFLQNYASTHAIMLPGRVPGHKRDEILLLPSNTTKASVHRVYKNIMKTGGYRVVAPTSFRDIWRELCSHIIITKPMTDLCPTCQENNSSIIRSANMSEEEKGEKLKEQEKHLLTATKQRSHYTSQVQQAKAALDGQRFDTADKSSPPATAHYSFDFAQQVHFPHKPLQPGPIYFLTPRKCLIFGVCAEAIPQQINYLMGESFVIDKGSNLVINLLHHFFGQHSLMEASVNLHCGNCSGQNKNRFLLWYMPWRVINSHHHSITLNFLLTGHTKFAPDWCFGLLKKRYRVTDVSSLDELCDVVRTSSLTNLNVPQLVGKEDGRQFVPQYDWHSFLGPYFKTLHGIKKYHHFRFTSDAPGCVYVREFADSEEERFHLLKANAVPPRELPQERGIPGLSTARQWYLYNNIRRFCSDSTKDITCPLPSLPRPQAVPEE</sequence>
<name>A0A8B7ZFY0_ACAPL</name>
<evidence type="ECO:0000313" key="3">
    <source>
        <dbReference type="Proteomes" id="UP000694845"/>
    </source>
</evidence>
<accession>A0A8B7ZFY0</accession>
<organism evidence="3 4">
    <name type="scientific">Acanthaster planci</name>
    <name type="common">Crown-of-thorns starfish</name>
    <dbReference type="NCBI Taxonomy" id="133434"/>
    <lineage>
        <taxon>Eukaryota</taxon>
        <taxon>Metazoa</taxon>
        <taxon>Echinodermata</taxon>
        <taxon>Eleutherozoa</taxon>
        <taxon>Asterozoa</taxon>
        <taxon>Asteroidea</taxon>
        <taxon>Valvatacea</taxon>
        <taxon>Valvatida</taxon>
        <taxon>Acanthasteridae</taxon>
        <taxon>Acanthaster</taxon>
    </lineage>
</organism>
<feature type="domain" description="DUF7869" evidence="2">
    <location>
        <begin position="483"/>
        <end position="661"/>
    </location>
</feature>
<feature type="compositionally biased region" description="Acidic residues" evidence="1">
    <location>
        <begin position="76"/>
        <end position="93"/>
    </location>
</feature>
<gene>
    <name evidence="4" type="primary">LOC110986725</name>
</gene>
<dbReference type="Proteomes" id="UP000694845">
    <property type="component" value="Unplaced"/>
</dbReference>
<feature type="region of interest" description="Disordered" evidence="1">
    <location>
        <begin position="73"/>
        <end position="120"/>
    </location>
</feature>
<keyword evidence="3" id="KW-1185">Reference proteome</keyword>
<dbReference type="InterPro" id="IPR057191">
    <property type="entry name" value="DUF7869"/>
</dbReference>
<dbReference type="OrthoDB" id="5971555at2759"/>